<evidence type="ECO:0000313" key="3">
    <source>
        <dbReference type="EMBL" id="TYS67305.1"/>
    </source>
</evidence>
<sequence length="233" mass="27345">MEVKLQQSELSSEIGRLLRKHFGKGPEAVFVTIASPYVIIYLRHFLSPIENMLLEDNHTMTVEEIRDKMMRKLNDKIKEMIHSVTGLPIKEFYYDWTFQNGSGLLVGVEEKTERFFEYNYPNRREIETIIAKISAEAEKHPDITYSHMLNDRTLIIIREGILVRIEEQLIELGFEEALTLAKRKLEKNLLFQAKPSFQQLLQKEIQEIFVNWDFTLDKSVIVFILAPQKNNGQ</sequence>
<feature type="domain" description="Na+-translocating membrane potential-generating system MpsC" evidence="1">
    <location>
        <begin position="7"/>
        <end position="108"/>
    </location>
</feature>
<dbReference type="Proteomes" id="UP000195573">
    <property type="component" value="Chromosome"/>
</dbReference>
<protein>
    <submittedName>
        <fullName evidence="3">DUF2294 family protein</fullName>
    </submittedName>
</protein>
<dbReference type="OrthoDB" id="2677857at2"/>
<dbReference type="Proteomes" id="UP000324517">
    <property type="component" value="Unassembled WGS sequence"/>
</dbReference>
<organism evidence="3 5">
    <name type="scientific">Sutcliffiella horikoshii</name>
    <dbReference type="NCBI Taxonomy" id="79883"/>
    <lineage>
        <taxon>Bacteria</taxon>
        <taxon>Bacillati</taxon>
        <taxon>Bacillota</taxon>
        <taxon>Bacilli</taxon>
        <taxon>Bacillales</taxon>
        <taxon>Bacillaceae</taxon>
        <taxon>Sutcliffiella</taxon>
    </lineage>
</organism>
<proteinExistence type="predicted"/>
<evidence type="ECO:0000259" key="1">
    <source>
        <dbReference type="Pfam" id="PF10057"/>
    </source>
</evidence>
<dbReference type="EMBL" id="CP020880">
    <property type="protein sequence ID" value="ART74926.1"/>
    <property type="molecule type" value="Genomic_DNA"/>
</dbReference>
<reference evidence="3 5" key="2">
    <citation type="submission" date="2019-08" db="EMBL/GenBank/DDBJ databases">
        <title>Bacillus genomes from the desert of Cuatro Cienegas, Coahuila.</title>
        <authorList>
            <person name="Olmedo-Alvarez G."/>
        </authorList>
    </citation>
    <scope>NUCLEOTIDE SEQUENCE [LARGE SCALE GENOMIC DNA]</scope>
    <source>
        <strain evidence="3 5">CH98b_3T</strain>
    </source>
</reference>
<reference evidence="2 4" key="1">
    <citation type="submission" date="2017-04" db="EMBL/GenBank/DDBJ databases">
        <title>Complete Genome Sequence of the Bacillus horikoshii 20a strain from Cuatro Cienegas, Coahuila, Mexico.</title>
        <authorList>
            <person name="Zarza E."/>
            <person name="Alcaraz L.D."/>
            <person name="Aguilar-Salinas B."/>
            <person name="Islas A."/>
            <person name="Olmedo-Alvarez G."/>
        </authorList>
    </citation>
    <scope>NUCLEOTIDE SEQUENCE [LARGE SCALE GENOMIC DNA]</scope>
    <source>
        <strain evidence="2 4">20a</strain>
    </source>
</reference>
<dbReference type="AlphaFoldDB" id="A0A1Y0CJ03"/>
<dbReference type="EMBL" id="VTET01000012">
    <property type="protein sequence ID" value="TYS67305.1"/>
    <property type="molecule type" value="Genomic_DNA"/>
</dbReference>
<dbReference type="KEGG" id="bhk:B4U37_02175"/>
<name>A0A1Y0CJ03_9BACI</name>
<dbReference type="Pfam" id="PF10057">
    <property type="entry name" value="MpsC"/>
    <property type="match status" value="2"/>
</dbReference>
<dbReference type="GeneID" id="96737247"/>
<evidence type="ECO:0000313" key="4">
    <source>
        <dbReference type="Proteomes" id="UP000195573"/>
    </source>
</evidence>
<dbReference type="InterPro" id="IPR018745">
    <property type="entry name" value="MpsC"/>
</dbReference>
<feature type="domain" description="Na+-translocating membrane potential-generating system MpsC" evidence="1">
    <location>
        <begin position="125"/>
        <end position="226"/>
    </location>
</feature>
<evidence type="ECO:0000313" key="2">
    <source>
        <dbReference type="EMBL" id="ART74926.1"/>
    </source>
</evidence>
<evidence type="ECO:0000313" key="5">
    <source>
        <dbReference type="Proteomes" id="UP000324517"/>
    </source>
</evidence>
<keyword evidence="4" id="KW-1185">Reference proteome</keyword>
<gene>
    <name evidence="2" type="ORF">B4U37_02175</name>
    <name evidence="3" type="ORF">FZC75_18855</name>
</gene>
<accession>A0A1Y0CJ03</accession>
<dbReference type="RefSeq" id="WP_010191689.1">
    <property type="nucleotide sequence ID" value="NZ_CP020880.1"/>
</dbReference>